<dbReference type="SUPFAM" id="SSF48371">
    <property type="entry name" value="ARM repeat"/>
    <property type="match status" value="1"/>
</dbReference>
<keyword evidence="2" id="KW-1185">Reference proteome</keyword>
<dbReference type="OrthoDB" id="212249at2"/>
<dbReference type="Proteomes" id="UP000318437">
    <property type="component" value="Unassembled WGS sequence"/>
</dbReference>
<dbReference type="RefSeq" id="WP_146448267.1">
    <property type="nucleotide sequence ID" value="NZ_SJPS01000001.1"/>
</dbReference>
<name>A0A5C6D5Q2_9BACT</name>
<organism evidence="1 2">
    <name type="scientific">Bythopirellula polymerisocia</name>
    <dbReference type="NCBI Taxonomy" id="2528003"/>
    <lineage>
        <taxon>Bacteria</taxon>
        <taxon>Pseudomonadati</taxon>
        <taxon>Planctomycetota</taxon>
        <taxon>Planctomycetia</taxon>
        <taxon>Pirellulales</taxon>
        <taxon>Lacipirellulaceae</taxon>
        <taxon>Bythopirellula</taxon>
    </lineage>
</organism>
<sequence length="404" mass="45153">MSDCRLILSLLSVTLVSSGNHSCADVFHLAEGGQVVGQLVESGEDGQYVVKSKLGGIVTLTKEQVEDVEKQSEHQQNYEARSRALPDTVAAHRSLADWCKQNSLSDLADHHLQRILELDPDDPQARASLGYQLHKGKWLTRDEIMAVRGMHFYEGKYRTAQDIALRERAKVRETSSAEWFQQLRLWRDWLDSKRGTRADEALTNLRAVTDPAAATSLVKLLNSERDLDVRDLWMEILAQVDHPAAVGKLVDLSLDEPDRETRLQCLDYLLRTRRTIDITPYIKALKSRDNVTVNIAAECLGMIGNKEAISPLIDALVTTHKFANPNAQQGDMQASFSPDGSGGAGFSAGGGPKIIKQDLQNVEVRRALVQLSGSQDHGFNPMAWRRWFVNQQSSTTFIDPRRDQ</sequence>
<evidence type="ECO:0008006" key="3">
    <source>
        <dbReference type="Google" id="ProtNLM"/>
    </source>
</evidence>
<dbReference type="InterPro" id="IPR004155">
    <property type="entry name" value="PBS_lyase_HEAT"/>
</dbReference>
<comment type="caution">
    <text evidence="1">The sequence shown here is derived from an EMBL/GenBank/DDBJ whole genome shotgun (WGS) entry which is preliminary data.</text>
</comment>
<evidence type="ECO:0000313" key="1">
    <source>
        <dbReference type="EMBL" id="TWU30229.1"/>
    </source>
</evidence>
<dbReference type="InterPro" id="IPR011989">
    <property type="entry name" value="ARM-like"/>
</dbReference>
<evidence type="ECO:0000313" key="2">
    <source>
        <dbReference type="Proteomes" id="UP000318437"/>
    </source>
</evidence>
<dbReference type="InterPro" id="IPR016024">
    <property type="entry name" value="ARM-type_fold"/>
</dbReference>
<gene>
    <name evidence="1" type="ORF">Pla144_10150</name>
</gene>
<dbReference type="InterPro" id="IPR011990">
    <property type="entry name" value="TPR-like_helical_dom_sf"/>
</dbReference>
<reference evidence="1 2" key="1">
    <citation type="submission" date="2019-02" db="EMBL/GenBank/DDBJ databases">
        <title>Deep-cultivation of Planctomycetes and their phenomic and genomic characterization uncovers novel biology.</title>
        <authorList>
            <person name="Wiegand S."/>
            <person name="Jogler M."/>
            <person name="Boedeker C."/>
            <person name="Pinto D."/>
            <person name="Vollmers J."/>
            <person name="Rivas-Marin E."/>
            <person name="Kohn T."/>
            <person name="Peeters S.H."/>
            <person name="Heuer A."/>
            <person name="Rast P."/>
            <person name="Oberbeckmann S."/>
            <person name="Bunk B."/>
            <person name="Jeske O."/>
            <person name="Meyerdierks A."/>
            <person name="Storesund J.E."/>
            <person name="Kallscheuer N."/>
            <person name="Luecker S."/>
            <person name="Lage O.M."/>
            <person name="Pohl T."/>
            <person name="Merkel B.J."/>
            <person name="Hornburger P."/>
            <person name="Mueller R.-W."/>
            <person name="Bruemmer F."/>
            <person name="Labrenz M."/>
            <person name="Spormann A.M."/>
            <person name="Op Den Camp H."/>
            <person name="Overmann J."/>
            <person name="Amann R."/>
            <person name="Jetten M.S.M."/>
            <person name="Mascher T."/>
            <person name="Medema M.H."/>
            <person name="Devos D.P."/>
            <person name="Kaster A.-K."/>
            <person name="Ovreas L."/>
            <person name="Rohde M."/>
            <person name="Galperin M.Y."/>
            <person name="Jogler C."/>
        </authorList>
    </citation>
    <scope>NUCLEOTIDE SEQUENCE [LARGE SCALE GENOMIC DNA]</scope>
    <source>
        <strain evidence="1 2">Pla144</strain>
    </source>
</reference>
<accession>A0A5C6D5Q2</accession>
<dbReference type="SUPFAM" id="SSF48452">
    <property type="entry name" value="TPR-like"/>
    <property type="match status" value="1"/>
</dbReference>
<dbReference type="Gene3D" id="1.25.10.10">
    <property type="entry name" value="Leucine-rich Repeat Variant"/>
    <property type="match status" value="1"/>
</dbReference>
<dbReference type="EMBL" id="SJPS01000001">
    <property type="protein sequence ID" value="TWU30229.1"/>
    <property type="molecule type" value="Genomic_DNA"/>
</dbReference>
<proteinExistence type="predicted"/>
<protein>
    <recommendedName>
        <fullName evidence="3">HEAT repeat protein</fullName>
    </recommendedName>
</protein>
<dbReference type="Pfam" id="PF03130">
    <property type="entry name" value="HEAT_PBS"/>
    <property type="match status" value="1"/>
</dbReference>
<dbReference type="AlphaFoldDB" id="A0A5C6D5Q2"/>